<feature type="non-terminal residue" evidence="1">
    <location>
        <position position="1"/>
    </location>
</feature>
<protein>
    <submittedName>
        <fullName evidence="1">Uncharacterized protein</fullName>
    </submittedName>
</protein>
<evidence type="ECO:0000313" key="1">
    <source>
        <dbReference type="EMBL" id="GAJ01804.1"/>
    </source>
</evidence>
<name>X1T934_9ZZZZ</name>
<dbReference type="EMBL" id="BARW01016100">
    <property type="protein sequence ID" value="GAJ01804.1"/>
    <property type="molecule type" value="Genomic_DNA"/>
</dbReference>
<proteinExistence type="predicted"/>
<sequence>CLKATGFEVKQVKFTHSTFTEGEFYPMLICIKPL</sequence>
<organism evidence="1">
    <name type="scientific">marine sediment metagenome</name>
    <dbReference type="NCBI Taxonomy" id="412755"/>
    <lineage>
        <taxon>unclassified sequences</taxon>
        <taxon>metagenomes</taxon>
        <taxon>ecological metagenomes</taxon>
    </lineage>
</organism>
<accession>X1T934</accession>
<dbReference type="AlphaFoldDB" id="X1T934"/>
<comment type="caution">
    <text evidence="1">The sequence shown here is derived from an EMBL/GenBank/DDBJ whole genome shotgun (WGS) entry which is preliminary data.</text>
</comment>
<reference evidence="1" key="1">
    <citation type="journal article" date="2014" name="Front. Microbiol.">
        <title>High frequency of phylogenetically diverse reductive dehalogenase-homologous genes in deep subseafloor sedimentary metagenomes.</title>
        <authorList>
            <person name="Kawai M."/>
            <person name="Futagami T."/>
            <person name="Toyoda A."/>
            <person name="Takaki Y."/>
            <person name="Nishi S."/>
            <person name="Hori S."/>
            <person name="Arai W."/>
            <person name="Tsubouchi T."/>
            <person name="Morono Y."/>
            <person name="Uchiyama I."/>
            <person name="Ito T."/>
            <person name="Fujiyama A."/>
            <person name="Inagaki F."/>
            <person name="Takami H."/>
        </authorList>
    </citation>
    <scope>NUCLEOTIDE SEQUENCE</scope>
    <source>
        <strain evidence="1">Expedition CK06-06</strain>
    </source>
</reference>
<gene>
    <name evidence="1" type="ORF">S12H4_28109</name>
</gene>